<reference evidence="1" key="1">
    <citation type="submission" date="2014-11" db="EMBL/GenBank/DDBJ databases">
        <authorList>
            <person name="Amaro Gonzalez C."/>
        </authorList>
    </citation>
    <scope>NUCLEOTIDE SEQUENCE</scope>
</reference>
<dbReference type="AlphaFoldDB" id="A0A0E9RVZ9"/>
<evidence type="ECO:0000313" key="1">
    <source>
        <dbReference type="EMBL" id="JAH32625.1"/>
    </source>
</evidence>
<proteinExistence type="predicted"/>
<protein>
    <submittedName>
        <fullName evidence="1">Uncharacterized protein</fullName>
    </submittedName>
</protein>
<name>A0A0E9RVZ9_ANGAN</name>
<dbReference type="EMBL" id="GBXM01075952">
    <property type="protein sequence ID" value="JAH32625.1"/>
    <property type="molecule type" value="Transcribed_RNA"/>
</dbReference>
<sequence length="26" mass="3162">MTVHSFACEKQFLGKCFPRYAVWKRQ</sequence>
<reference evidence="1" key="2">
    <citation type="journal article" date="2015" name="Fish Shellfish Immunol.">
        <title>Early steps in the European eel (Anguilla anguilla)-Vibrio vulnificus interaction in the gills: Role of the RtxA13 toxin.</title>
        <authorList>
            <person name="Callol A."/>
            <person name="Pajuelo D."/>
            <person name="Ebbesson L."/>
            <person name="Teles M."/>
            <person name="MacKenzie S."/>
            <person name="Amaro C."/>
        </authorList>
    </citation>
    <scope>NUCLEOTIDE SEQUENCE</scope>
</reference>
<organism evidence="1">
    <name type="scientific">Anguilla anguilla</name>
    <name type="common">European freshwater eel</name>
    <name type="synonym">Muraena anguilla</name>
    <dbReference type="NCBI Taxonomy" id="7936"/>
    <lineage>
        <taxon>Eukaryota</taxon>
        <taxon>Metazoa</taxon>
        <taxon>Chordata</taxon>
        <taxon>Craniata</taxon>
        <taxon>Vertebrata</taxon>
        <taxon>Euteleostomi</taxon>
        <taxon>Actinopterygii</taxon>
        <taxon>Neopterygii</taxon>
        <taxon>Teleostei</taxon>
        <taxon>Anguilliformes</taxon>
        <taxon>Anguillidae</taxon>
        <taxon>Anguilla</taxon>
    </lineage>
</organism>
<accession>A0A0E9RVZ9</accession>